<keyword evidence="6 8" id="KW-0413">Isomerase</keyword>
<dbReference type="EC" id="5.6.2.2" evidence="3"/>
<evidence type="ECO:0000256" key="4">
    <source>
        <dbReference type="ARBA" id="ARBA00023029"/>
    </source>
</evidence>
<dbReference type="AlphaFoldDB" id="A0A8H3QSS2"/>
<organism evidence="8 9">
    <name type="scientific">Rhizophagus clarus</name>
    <dbReference type="NCBI Taxonomy" id="94130"/>
    <lineage>
        <taxon>Eukaryota</taxon>
        <taxon>Fungi</taxon>
        <taxon>Fungi incertae sedis</taxon>
        <taxon>Mucoromycota</taxon>
        <taxon>Glomeromycotina</taxon>
        <taxon>Glomeromycetes</taxon>
        <taxon>Glomerales</taxon>
        <taxon>Glomeraceae</taxon>
        <taxon>Rhizophagus</taxon>
    </lineage>
</organism>
<protein>
    <recommendedName>
        <fullName evidence="3">DNA topoisomerase (ATP-hydrolyzing)</fullName>
        <ecNumber evidence="3">5.6.2.2</ecNumber>
    </recommendedName>
</protein>
<dbReference type="SUPFAM" id="SSF55874">
    <property type="entry name" value="ATPase domain of HSP90 chaperone/DNA topoisomerase II/histidine kinase"/>
    <property type="match status" value="1"/>
</dbReference>
<evidence type="ECO:0000256" key="3">
    <source>
        <dbReference type="ARBA" id="ARBA00012895"/>
    </source>
</evidence>
<dbReference type="PANTHER" id="PTHR10169">
    <property type="entry name" value="DNA TOPOISOMERASE/GYRASE"/>
    <property type="match status" value="1"/>
</dbReference>
<name>A0A8H3QSS2_9GLOM</name>
<accession>A0A8H3QSS2</accession>
<evidence type="ECO:0000256" key="6">
    <source>
        <dbReference type="ARBA" id="ARBA00023235"/>
    </source>
</evidence>
<evidence type="ECO:0000256" key="1">
    <source>
        <dbReference type="ARBA" id="ARBA00000185"/>
    </source>
</evidence>
<comment type="catalytic activity">
    <reaction evidence="1">
        <text>ATP-dependent breakage, passage and rejoining of double-stranded DNA.</text>
        <dbReference type="EC" id="5.6.2.2"/>
    </reaction>
</comment>
<dbReference type="GO" id="GO:0003677">
    <property type="term" value="F:DNA binding"/>
    <property type="evidence" value="ECO:0007669"/>
    <property type="project" value="UniProtKB-KW"/>
</dbReference>
<sequence>MFSVKRNNKCTNFLNVYNFLLVKSPLIRPQVNLLQKSHSNEFSNKAASNDSLNGTSAQSKRPVEKVYQKISQLEHNLLRPDTYDGPVQTTTEKLLVYDSDKRMGLYKIVDKILVNAADNKIHSPSTDTIKVDIRSGVIALCQLLSSNTLR</sequence>
<proteinExistence type="predicted"/>
<evidence type="ECO:0000256" key="5">
    <source>
        <dbReference type="ARBA" id="ARBA00023125"/>
    </source>
</evidence>
<comment type="caution">
    <text evidence="8">The sequence shown here is derived from an EMBL/GenBank/DDBJ whole genome shotgun (WGS) entry which is preliminary data.</text>
</comment>
<gene>
    <name evidence="8" type="ORF">RCL2_001766900</name>
</gene>
<dbReference type="InterPro" id="IPR050634">
    <property type="entry name" value="DNA_Topoisomerase_II"/>
</dbReference>
<dbReference type="EMBL" id="BLAL01000196">
    <property type="protein sequence ID" value="GES90843.1"/>
    <property type="molecule type" value="Genomic_DNA"/>
</dbReference>
<dbReference type="Gene3D" id="3.30.565.10">
    <property type="entry name" value="Histidine kinase-like ATPase, C-terminal domain"/>
    <property type="match status" value="1"/>
</dbReference>
<keyword evidence="5" id="KW-0238">DNA-binding</keyword>
<evidence type="ECO:0000256" key="2">
    <source>
        <dbReference type="ARBA" id="ARBA00001946"/>
    </source>
</evidence>
<reference evidence="8" key="1">
    <citation type="submission" date="2019-10" db="EMBL/GenBank/DDBJ databases">
        <title>Conservation and host-specific expression of non-tandemly repeated heterogenous ribosome RNA gene in arbuscular mycorrhizal fungi.</title>
        <authorList>
            <person name="Maeda T."/>
            <person name="Kobayashi Y."/>
            <person name="Nakagawa T."/>
            <person name="Ezawa T."/>
            <person name="Yamaguchi K."/>
            <person name="Bino T."/>
            <person name="Nishimoto Y."/>
            <person name="Shigenobu S."/>
            <person name="Kawaguchi M."/>
        </authorList>
    </citation>
    <scope>NUCLEOTIDE SEQUENCE</scope>
    <source>
        <strain evidence="8">HR1</strain>
    </source>
</reference>
<dbReference type="PANTHER" id="PTHR10169:SF38">
    <property type="entry name" value="DNA TOPOISOMERASE 2"/>
    <property type="match status" value="1"/>
</dbReference>
<dbReference type="GO" id="GO:0000819">
    <property type="term" value="P:sister chromatid segregation"/>
    <property type="evidence" value="ECO:0007669"/>
    <property type="project" value="TreeGrafter"/>
</dbReference>
<keyword evidence="4" id="KW-0799">Topoisomerase</keyword>
<dbReference type="Proteomes" id="UP000615446">
    <property type="component" value="Unassembled WGS sequence"/>
</dbReference>
<feature type="region of interest" description="Disordered" evidence="7">
    <location>
        <begin position="42"/>
        <end position="62"/>
    </location>
</feature>
<dbReference type="GO" id="GO:0005634">
    <property type="term" value="C:nucleus"/>
    <property type="evidence" value="ECO:0007669"/>
    <property type="project" value="TreeGrafter"/>
</dbReference>
<evidence type="ECO:0000313" key="8">
    <source>
        <dbReference type="EMBL" id="GES90843.1"/>
    </source>
</evidence>
<dbReference type="InterPro" id="IPR036890">
    <property type="entry name" value="HATPase_C_sf"/>
</dbReference>
<dbReference type="GO" id="GO:0003918">
    <property type="term" value="F:DNA topoisomerase type II (double strand cut, ATP-hydrolyzing) activity"/>
    <property type="evidence" value="ECO:0007669"/>
    <property type="project" value="UniProtKB-EC"/>
</dbReference>
<feature type="compositionally biased region" description="Polar residues" evidence="7">
    <location>
        <begin position="42"/>
        <end position="59"/>
    </location>
</feature>
<evidence type="ECO:0000313" key="9">
    <source>
        <dbReference type="Proteomes" id="UP000615446"/>
    </source>
</evidence>
<dbReference type="OrthoDB" id="276498at2759"/>
<comment type="cofactor">
    <cofactor evidence="2">
        <name>Mg(2+)</name>
        <dbReference type="ChEBI" id="CHEBI:18420"/>
    </cofactor>
</comment>
<dbReference type="GO" id="GO:0000712">
    <property type="term" value="P:resolution of meiotic recombination intermediates"/>
    <property type="evidence" value="ECO:0007669"/>
    <property type="project" value="TreeGrafter"/>
</dbReference>
<evidence type="ECO:0000256" key="7">
    <source>
        <dbReference type="SAM" id="MobiDB-lite"/>
    </source>
</evidence>